<sequence length="143" mass="16773">MRLTSSVKIEALSNISLAYQPLPSKQSSESWMVSRVLPRLKPLGYRYFPTYPRFLRHPHDCLSRPDSSLPCHDLGRETWSMAIKSVADLQPVESGWRRRTRLFHQPRQRFGSNGLHPERQRFQATRGQFQFDPRTLEILQLDP</sequence>
<dbReference type="AlphaFoldDB" id="A0AAD6RUV7"/>
<dbReference type="Proteomes" id="UP001164929">
    <property type="component" value="Chromosome 1"/>
</dbReference>
<accession>A0AAD6RUV7</accession>
<name>A0AAD6RUV7_9ROSI</name>
<protein>
    <submittedName>
        <fullName evidence="1">Uncharacterized protein</fullName>
    </submittedName>
</protein>
<gene>
    <name evidence="1" type="ORF">NC653_004780</name>
</gene>
<evidence type="ECO:0000313" key="1">
    <source>
        <dbReference type="EMBL" id="KAJ7015585.1"/>
    </source>
</evidence>
<evidence type="ECO:0000313" key="2">
    <source>
        <dbReference type="Proteomes" id="UP001164929"/>
    </source>
</evidence>
<proteinExistence type="predicted"/>
<comment type="caution">
    <text evidence="1">The sequence shown here is derived from an EMBL/GenBank/DDBJ whole genome shotgun (WGS) entry which is preliminary data.</text>
</comment>
<dbReference type="EMBL" id="JAQIZT010000001">
    <property type="protein sequence ID" value="KAJ7015585.1"/>
    <property type="molecule type" value="Genomic_DNA"/>
</dbReference>
<organism evidence="1 2">
    <name type="scientific">Populus alba x Populus x berolinensis</name>
    <dbReference type="NCBI Taxonomy" id="444605"/>
    <lineage>
        <taxon>Eukaryota</taxon>
        <taxon>Viridiplantae</taxon>
        <taxon>Streptophyta</taxon>
        <taxon>Embryophyta</taxon>
        <taxon>Tracheophyta</taxon>
        <taxon>Spermatophyta</taxon>
        <taxon>Magnoliopsida</taxon>
        <taxon>eudicotyledons</taxon>
        <taxon>Gunneridae</taxon>
        <taxon>Pentapetalae</taxon>
        <taxon>rosids</taxon>
        <taxon>fabids</taxon>
        <taxon>Malpighiales</taxon>
        <taxon>Salicaceae</taxon>
        <taxon>Saliceae</taxon>
        <taxon>Populus</taxon>
    </lineage>
</organism>
<keyword evidence="2" id="KW-1185">Reference proteome</keyword>
<reference evidence="1 2" key="1">
    <citation type="journal article" date="2023" name="Mol. Ecol. Resour.">
        <title>Chromosome-level genome assembly of a triploid poplar Populus alba 'Berolinensis'.</title>
        <authorList>
            <person name="Chen S."/>
            <person name="Yu Y."/>
            <person name="Wang X."/>
            <person name="Wang S."/>
            <person name="Zhang T."/>
            <person name="Zhou Y."/>
            <person name="He R."/>
            <person name="Meng N."/>
            <person name="Wang Y."/>
            <person name="Liu W."/>
            <person name="Liu Z."/>
            <person name="Liu J."/>
            <person name="Guo Q."/>
            <person name="Huang H."/>
            <person name="Sederoff R.R."/>
            <person name="Wang G."/>
            <person name="Qu G."/>
            <person name="Chen S."/>
        </authorList>
    </citation>
    <scope>NUCLEOTIDE SEQUENCE [LARGE SCALE GENOMIC DNA]</scope>
    <source>
        <strain evidence="1">SC-2020</strain>
    </source>
</reference>